<dbReference type="SUPFAM" id="SSF54001">
    <property type="entry name" value="Cysteine proteinases"/>
    <property type="match status" value="1"/>
</dbReference>
<feature type="compositionally biased region" description="Basic residues" evidence="5">
    <location>
        <begin position="49"/>
        <end position="59"/>
    </location>
</feature>
<keyword evidence="3" id="KW-0378">Hydrolase</keyword>
<dbReference type="EMBL" id="OX465083">
    <property type="protein sequence ID" value="CAI9294166.1"/>
    <property type="molecule type" value="Genomic_DNA"/>
</dbReference>
<dbReference type="Gene3D" id="3.40.395.10">
    <property type="entry name" value="Adenoviral Proteinase, Chain A"/>
    <property type="match status" value="1"/>
</dbReference>
<dbReference type="GO" id="GO:0005634">
    <property type="term" value="C:nucleus"/>
    <property type="evidence" value="ECO:0007669"/>
    <property type="project" value="TreeGrafter"/>
</dbReference>
<dbReference type="GO" id="GO:0016926">
    <property type="term" value="P:protein desumoylation"/>
    <property type="evidence" value="ECO:0007669"/>
    <property type="project" value="TreeGrafter"/>
</dbReference>
<evidence type="ECO:0000256" key="3">
    <source>
        <dbReference type="ARBA" id="ARBA00022801"/>
    </source>
</evidence>
<protein>
    <recommendedName>
        <fullName evidence="6">Ubiquitin-like protease family profile domain-containing protein</fullName>
    </recommendedName>
</protein>
<evidence type="ECO:0000313" key="7">
    <source>
        <dbReference type="EMBL" id="CAI9294166.1"/>
    </source>
</evidence>
<evidence type="ECO:0000259" key="6">
    <source>
        <dbReference type="PROSITE" id="PS50600"/>
    </source>
</evidence>
<proteinExistence type="inferred from homology"/>
<dbReference type="Proteomes" id="UP001177003">
    <property type="component" value="Chromosome 7"/>
</dbReference>
<keyword evidence="4" id="KW-0788">Thiol protease</keyword>
<accession>A0AA35ZL43</accession>
<dbReference type="InterPro" id="IPR038765">
    <property type="entry name" value="Papain-like_cys_pep_sf"/>
</dbReference>
<dbReference type="PANTHER" id="PTHR12606:SF151">
    <property type="entry name" value="UBIQUITIN-LIKE PROTEASE FAMILY PROFILE DOMAIN-CONTAINING PROTEIN"/>
    <property type="match status" value="1"/>
</dbReference>
<gene>
    <name evidence="7" type="ORF">LSALG_LOCUS33155</name>
</gene>
<evidence type="ECO:0000256" key="5">
    <source>
        <dbReference type="SAM" id="MobiDB-lite"/>
    </source>
</evidence>
<evidence type="ECO:0000256" key="4">
    <source>
        <dbReference type="ARBA" id="ARBA00022807"/>
    </source>
</evidence>
<feature type="domain" description="Ubiquitin-like protease family profile" evidence="6">
    <location>
        <begin position="65"/>
        <end position="290"/>
    </location>
</feature>
<dbReference type="AlphaFoldDB" id="A0AA35ZL43"/>
<dbReference type="PANTHER" id="PTHR12606">
    <property type="entry name" value="SENTRIN/SUMO-SPECIFIC PROTEASE"/>
    <property type="match status" value="1"/>
</dbReference>
<feature type="region of interest" description="Disordered" evidence="5">
    <location>
        <begin position="47"/>
        <end position="70"/>
    </location>
</feature>
<keyword evidence="8" id="KW-1185">Reference proteome</keyword>
<evidence type="ECO:0000256" key="1">
    <source>
        <dbReference type="ARBA" id="ARBA00005234"/>
    </source>
</evidence>
<evidence type="ECO:0000313" key="8">
    <source>
        <dbReference type="Proteomes" id="UP001177003"/>
    </source>
</evidence>
<sequence>MINEEGEEAYCHDTQFDYAGLEEKVTPTPTEPSLDLGEHDTKIVQSTPKVKKISKTRKKKIEESPEKTNEDIVNAESSDVPSNNLLLDSIYTISSMTFWQEWSLISPKLITKHRLHILPLDMDFWARLLSHITIWRSLLMDRRAMNAQWTVYPEGVNLEPGKSYVFRKVADGFGGCPKWKDVDMVLFVINVVHAHWFLAVLHLDTWKVEIFDSARVAGYFSMYNTNGEFKSFGDSIISELDAIDYWSHFPIGHRDKAKVEFVDVVDAPQQEYSLERGDCGVFVCMFMEMIVSRVPVAISGTPREGAFLYRNKMANVIWDTI</sequence>
<comment type="similarity">
    <text evidence="1">Belongs to the peptidase C48 family.</text>
</comment>
<dbReference type="PROSITE" id="PS50600">
    <property type="entry name" value="ULP_PROTEASE"/>
    <property type="match status" value="1"/>
</dbReference>
<dbReference type="GO" id="GO:0016929">
    <property type="term" value="F:deSUMOylase activity"/>
    <property type="evidence" value="ECO:0007669"/>
    <property type="project" value="TreeGrafter"/>
</dbReference>
<dbReference type="InterPro" id="IPR003653">
    <property type="entry name" value="Peptidase_C48_C"/>
</dbReference>
<feature type="compositionally biased region" description="Basic and acidic residues" evidence="5">
    <location>
        <begin position="60"/>
        <end position="70"/>
    </location>
</feature>
<evidence type="ECO:0000256" key="2">
    <source>
        <dbReference type="ARBA" id="ARBA00022670"/>
    </source>
</evidence>
<name>A0AA35ZL43_LACSI</name>
<organism evidence="7 8">
    <name type="scientific">Lactuca saligna</name>
    <name type="common">Willowleaf lettuce</name>
    <dbReference type="NCBI Taxonomy" id="75948"/>
    <lineage>
        <taxon>Eukaryota</taxon>
        <taxon>Viridiplantae</taxon>
        <taxon>Streptophyta</taxon>
        <taxon>Embryophyta</taxon>
        <taxon>Tracheophyta</taxon>
        <taxon>Spermatophyta</taxon>
        <taxon>Magnoliopsida</taxon>
        <taxon>eudicotyledons</taxon>
        <taxon>Gunneridae</taxon>
        <taxon>Pentapetalae</taxon>
        <taxon>asterids</taxon>
        <taxon>campanulids</taxon>
        <taxon>Asterales</taxon>
        <taxon>Asteraceae</taxon>
        <taxon>Cichorioideae</taxon>
        <taxon>Cichorieae</taxon>
        <taxon>Lactucinae</taxon>
        <taxon>Lactuca</taxon>
    </lineage>
</organism>
<reference evidence="7" key="1">
    <citation type="submission" date="2023-04" db="EMBL/GenBank/DDBJ databases">
        <authorList>
            <person name="Vijverberg K."/>
            <person name="Xiong W."/>
            <person name="Schranz E."/>
        </authorList>
    </citation>
    <scope>NUCLEOTIDE SEQUENCE</scope>
</reference>
<dbReference type="GO" id="GO:0006508">
    <property type="term" value="P:proteolysis"/>
    <property type="evidence" value="ECO:0007669"/>
    <property type="project" value="UniProtKB-KW"/>
</dbReference>
<dbReference type="Pfam" id="PF02902">
    <property type="entry name" value="Peptidase_C48"/>
    <property type="match status" value="1"/>
</dbReference>
<keyword evidence="2" id="KW-0645">Protease</keyword>